<keyword evidence="1 5" id="KW-0963">Cytoplasm</keyword>
<name>A0ABZ0QF23_9VIBR</name>
<dbReference type="EMBL" id="CP138203">
    <property type="protein sequence ID" value="WPC75053.1"/>
    <property type="molecule type" value="Genomic_DNA"/>
</dbReference>
<keyword evidence="5 7" id="KW-0597">Phosphoprotein</keyword>
<dbReference type="InterPro" id="IPR035909">
    <property type="entry name" value="CheB_C"/>
</dbReference>
<feature type="active site" evidence="5 6">
    <location>
        <position position="296"/>
    </location>
</feature>
<keyword evidence="11" id="KW-1185">Reference proteome</keyword>
<comment type="domain">
    <text evidence="5">Contains a C-terminal catalytic domain, and an N-terminal region which modulates catalytic activity.</text>
</comment>
<comment type="subcellular location">
    <subcellularLocation>
        <location evidence="5">Cytoplasm</location>
    </subcellularLocation>
</comment>
<accession>A0ABZ0QF23</accession>
<dbReference type="NCBIfam" id="NF001965">
    <property type="entry name" value="PRK00742.1"/>
    <property type="match status" value="1"/>
</dbReference>
<feature type="active site" evidence="5 6">
    <location>
        <position position="200"/>
    </location>
</feature>
<dbReference type="Gene3D" id="3.40.50.180">
    <property type="entry name" value="Methylesterase CheB, C-terminal domain"/>
    <property type="match status" value="1"/>
</dbReference>
<dbReference type="PROSITE" id="PS50122">
    <property type="entry name" value="CHEB"/>
    <property type="match status" value="1"/>
</dbReference>
<comment type="PTM">
    <text evidence="5">Phosphorylated by CheA. Phosphorylation of the N-terminal regulatory domain activates the methylesterase activity.</text>
</comment>
<evidence type="ECO:0000313" key="11">
    <source>
        <dbReference type="Proteomes" id="UP001304071"/>
    </source>
</evidence>
<evidence type="ECO:0000256" key="3">
    <source>
        <dbReference type="ARBA" id="ARBA00022801"/>
    </source>
</evidence>
<feature type="domain" description="Response regulatory" evidence="8">
    <location>
        <begin position="3"/>
        <end position="120"/>
    </location>
</feature>
<dbReference type="SMART" id="SM00448">
    <property type="entry name" value="REC"/>
    <property type="match status" value="1"/>
</dbReference>
<dbReference type="Gene3D" id="3.40.50.2300">
    <property type="match status" value="1"/>
</dbReference>
<evidence type="ECO:0000259" key="9">
    <source>
        <dbReference type="PROSITE" id="PS50122"/>
    </source>
</evidence>
<dbReference type="HAMAP" id="MF_00099">
    <property type="entry name" value="CheB_chemtxs"/>
    <property type="match status" value="1"/>
</dbReference>
<dbReference type="SUPFAM" id="SSF52172">
    <property type="entry name" value="CheY-like"/>
    <property type="match status" value="1"/>
</dbReference>
<gene>
    <name evidence="5" type="primary">cheB</name>
    <name evidence="10" type="ORF">R8Z52_07610</name>
</gene>
<keyword evidence="2 5" id="KW-0145">Chemotaxis</keyword>
<feature type="modified residue" description="4-aspartylphosphate" evidence="5 7">
    <location>
        <position position="54"/>
    </location>
</feature>
<sequence length="356" mass="38360">MIKVMIIDDSALVRQALQEVLSKDEQLEVIATAQDPYIAVEKMKKQVPDVIVLDIEMPKMDGVTFLTKLMSQHPIPVVICSSLVGNGSPMFIKALEAGAVDIIQKPQSGTKQFIHDSGLMICDTVKAAAQARLNKTRSISRPEKKNTADAVLAPGSDRKALAETTDKIILIGASTGGTEAIREVLERMPLGCPGIVIVQHMPEGFTKSFATRLDSLCQISVKEAENGDSVLNGRALIAPGNKHTLIKRNGARYYVEVRDGPLVSRHRPSVDVLFRSGAKYAGRNAVATLLTGMGDDGANGMVELKEAGAWTCAQDEATSVVYGMPKEAFVRGGTDKQLPLTKIADELLKATRLNLI</sequence>
<reference evidence="10 11" key="1">
    <citation type="submission" date="2023-11" db="EMBL/GenBank/DDBJ databases">
        <title>Plant-associative lifestyle of Vibrio porteresiae and its evolutionary dynamics.</title>
        <authorList>
            <person name="Rameshkumar N."/>
            <person name="Kirti K."/>
        </authorList>
    </citation>
    <scope>NUCLEOTIDE SEQUENCE [LARGE SCALE GENOMIC DNA]</scope>
    <source>
        <strain evidence="10 11">MSSRF30</strain>
    </source>
</reference>
<keyword evidence="3 5" id="KW-0378">Hydrolase</keyword>
<feature type="domain" description="CheB-type methylesterase" evidence="9">
    <location>
        <begin position="162"/>
        <end position="354"/>
    </location>
</feature>
<dbReference type="Proteomes" id="UP001304071">
    <property type="component" value="Chromosome 1"/>
</dbReference>
<dbReference type="EC" id="3.5.1.44" evidence="5"/>
<dbReference type="InterPro" id="IPR008248">
    <property type="entry name" value="CheB-like"/>
</dbReference>
<dbReference type="NCBIfam" id="NF009206">
    <property type="entry name" value="PRK12555.1"/>
    <property type="match status" value="1"/>
</dbReference>
<protein>
    <recommendedName>
        <fullName evidence="5">Protein-glutamate methylesterase/protein-glutamine glutaminase</fullName>
        <ecNumber evidence="5">3.1.1.61</ecNumber>
        <ecNumber evidence="5">3.5.1.44</ecNumber>
    </recommendedName>
</protein>
<evidence type="ECO:0000256" key="5">
    <source>
        <dbReference type="HAMAP-Rule" id="MF_00099"/>
    </source>
</evidence>
<dbReference type="SUPFAM" id="SSF52738">
    <property type="entry name" value="Methylesterase CheB, C-terminal domain"/>
    <property type="match status" value="1"/>
</dbReference>
<dbReference type="PIRSF" id="PIRSF000876">
    <property type="entry name" value="RR_chemtxs_CheB"/>
    <property type="match status" value="1"/>
</dbReference>
<feature type="active site" evidence="5 6">
    <location>
        <position position="174"/>
    </location>
</feature>
<dbReference type="PANTHER" id="PTHR42872">
    <property type="entry name" value="PROTEIN-GLUTAMATE METHYLESTERASE/PROTEIN-GLUTAMINE GLUTAMINASE"/>
    <property type="match status" value="1"/>
</dbReference>
<dbReference type="CDD" id="cd17541">
    <property type="entry name" value="REC_CheB-like"/>
    <property type="match status" value="1"/>
</dbReference>
<dbReference type="InterPro" id="IPR000673">
    <property type="entry name" value="Sig_transdc_resp-reg_Me-estase"/>
</dbReference>
<dbReference type="InterPro" id="IPR001789">
    <property type="entry name" value="Sig_transdc_resp-reg_receiver"/>
</dbReference>
<dbReference type="Pfam" id="PF01339">
    <property type="entry name" value="CheB_methylest"/>
    <property type="match status" value="1"/>
</dbReference>
<evidence type="ECO:0000256" key="2">
    <source>
        <dbReference type="ARBA" id="ARBA00022500"/>
    </source>
</evidence>
<evidence type="ECO:0000256" key="6">
    <source>
        <dbReference type="PROSITE-ProRule" id="PRU00050"/>
    </source>
</evidence>
<dbReference type="Pfam" id="PF00072">
    <property type="entry name" value="Response_reg"/>
    <property type="match status" value="1"/>
</dbReference>
<dbReference type="EC" id="3.1.1.61" evidence="5"/>
<comment type="catalytic activity">
    <reaction evidence="5">
        <text>L-glutaminyl-[protein] + H2O = L-glutamyl-[protein] + NH4(+)</text>
        <dbReference type="Rhea" id="RHEA:16441"/>
        <dbReference type="Rhea" id="RHEA-COMP:10207"/>
        <dbReference type="Rhea" id="RHEA-COMP:10208"/>
        <dbReference type="ChEBI" id="CHEBI:15377"/>
        <dbReference type="ChEBI" id="CHEBI:28938"/>
        <dbReference type="ChEBI" id="CHEBI:29973"/>
        <dbReference type="ChEBI" id="CHEBI:30011"/>
        <dbReference type="EC" id="3.5.1.44"/>
    </reaction>
</comment>
<organism evidence="10 11">
    <name type="scientific">Vibrio porteresiae DSM 19223</name>
    <dbReference type="NCBI Taxonomy" id="1123496"/>
    <lineage>
        <taxon>Bacteria</taxon>
        <taxon>Pseudomonadati</taxon>
        <taxon>Pseudomonadota</taxon>
        <taxon>Gammaproteobacteria</taxon>
        <taxon>Vibrionales</taxon>
        <taxon>Vibrionaceae</taxon>
        <taxon>Vibrio</taxon>
    </lineage>
</organism>
<dbReference type="RefSeq" id="WP_261895459.1">
    <property type="nucleotide sequence ID" value="NZ_AP024895.1"/>
</dbReference>
<dbReference type="PANTHER" id="PTHR42872:SF6">
    <property type="entry name" value="PROTEIN-GLUTAMATE METHYLESTERASE_PROTEIN-GLUTAMINE GLUTAMINASE"/>
    <property type="match status" value="1"/>
</dbReference>
<dbReference type="PROSITE" id="PS50110">
    <property type="entry name" value="RESPONSE_REGULATORY"/>
    <property type="match status" value="1"/>
</dbReference>
<proteinExistence type="inferred from homology"/>
<evidence type="ECO:0000259" key="8">
    <source>
        <dbReference type="PROSITE" id="PS50110"/>
    </source>
</evidence>
<dbReference type="InterPro" id="IPR011006">
    <property type="entry name" value="CheY-like_superfamily"/>
</dbReference>
<comment type="catalytic activity">
    <reaction evidence="4 5">
        <text>[protein]-L-glutamate 5-O-methyl ester + H2O = L-glutamyl-[protein] + methanol + H(+)</text>
        <dbReference type="Rhea" id="RHEA:23236"/>
        <dbReference type="Rhea" id="RHEA-COMP:10208"/>
        <dbReference type="Rhea" id="RHEA-COMP:10311"/>
        <dbReference type="ChEBI" id="CHEBI:15377"/>
        <dbReference type="ChEBI" id="CHEBI:15378"/>
        <dbReference type="ChEBI" id="CHEBI:17790"/>
        <dbReference type="ChEBI" id="CHEBI:29973"/>
        <dbReference type="ChEBI" id="CHEBI:82795"/>
        <dbReference type="EC" id="3.1.1.61"/>
    </reaction>
</comment>
<dbReference type="CDD" id="cd16432">
    <property type="entry name" value="CheB_Rec"/>
    <property type="match status" value="1"/>
</dbReference>
<evidence type="ECO:0000256" key="1">
    <source>
        <dbReference type="ARBA" id="ARBA00022490"/>
    </source>
</evidence>
<dbReference type="GO" id="GO:0008984">
    <property type="term" value="F:protein-glutamate methylesterase activity"/>
    <property type="evidence" value="ECO:0007669"/>
    <property type="project" value="UniProtKB-EC"/>
</dbReference>
<evidence type="ECO:0000256" key="4">
    <source>
        <dbReference type="ARBA" id="ARBA00048267"/>
    </source>
</evidence>
<evidence type="ECO:0000256" key="7">
    <source>
        <dbReference type="PROSITE-ProRule" id="PRU00169"/>
    </source>
</evidence>
<comment type="similarity">
    <text evidence="5">Belongs to the CheB family.</text>
</comment>
<evidence type="ECO:0000313" key="10">
    <source>
        <dbReference type="EMBL" id="WPC75053.1"/>
    </source>
</evidence>
<comment type="function">
    <text evidence="5">Involved in chemotaxis. Part of a chemotaxis signal transduction system that modulates chemotaxis in response to various stimuli. Catalyzes the demethylation of specific methylglutamate residues introduced into the chemoreceptors (methyl-accepting chemotaxis proteins or MCP) by CheR. Also mediates the irreversible deamidation of specific glutamine residues to glutamic acid.</text>
</comment>